<dbReference type="InterPro" id="IPR047153">
    <property type="entry name" value="TRIM45/56/19-like"/>
</dbReference>
<organism evidence="4 5">
    <name type="scientific">Magallana gigas</name>
    <name type="common">Pacific oyster</name>
    <name type="synonym">Crassostrea gigas</name>
    <dbReference type="NCBI Taxonomy" id="29159"/>
    <lineage>
        <taxon>Eukaryota</taxon>
        <taxon>Metazoa</taxon>
        <taxon>Spiralia</taxon>
        <taxon>Lophotrochozoa</taxon>
        <taxon>Mollusca</taxon>
        <taxon>Bivalvia</taxon>
        <taxon>Autobranchia</taxon>
        <taxon>Pteriomorphia</taxon>
        <taxon>Ostreida</taxon>
        <taxon>Ostreoidea</taxon>
        <taxon>Ostreidae</taxon>
        <taxon>Magallana</taxon>
    </lineage>
</organism>
<evidence type="ECO:0000256" key="2">
    <source>
        <dbReference type="SAM" id="Coils"/>
    </source>
</evidence>
<dbReference type="InterPro" id="IPR000315">
    <property type="entry name" value="Znf_B-box"/>
</dbReference>
<dbReference type="EnsemblMetazoa" id="G7864.1">
    <property type="protein sequence ID" value="G7864.1:cds"/>
    <property type="gene ID" value="G7864"/>
</dbReference>
<dbReference type="Proteomes" id="UP000005408">
    <property type="component" value="Unassembled WGS sequence"/>
</dbReference>
<evidence type="ECO:0000313" key="5">
    <source>
        <dbReference type="Proteomes" id="UP000005408"/>
    </source>
</evidence>
<keyword evidence="1" id="KW-0479">Metal-binding</keyword>
<dbReference type="PANTHER" id="PTHR25462">
    <property type="entry name" value="BONUS, ISOFORM C-RELATED"/>
    <property type="match status" value="1"/>
</dbReference>
<dbReference type="PROSITE" id="PS50119">
    <property type="entry name" value="ZF_BBOX"/>
    <property type="match status" value="2"/>
</dbReference>
<keyword evidence="1" id="KW-0862">Zinc</keyword>
<evidence type="ECO:0000313" key="4">
    <source>
        <dbReference type="EnsemblMetazoa" id="G7864.1:cds"/>
    </source>
</evidence>
<dbReference type="CDD" id="cd19756">
    <property type="entry name" value="Bbox2"/>
    <property type="match status" value="1"/>
</dbReference>
<dbReference type="AlphaFoldDB" id="A0A8W8NLR5"/>
<dbReference type="Pfam" id="PF00643">
    <property type="entry name" value="zf-B_box"/>
    <property type="match status" value="1"/>
</dbReference>
<evidence type="ECO:0000256" key="1">
    <source>
        <dbReference type="PROSITE-ProRule" id="PRU00024"/>
    </source>
</evidence>
<accession>A0A8W8NLR5</accession>
<dbReference type="SUPFAM" id="SSF101898">
    <property type="entry name" value="NHL repeat"/>
    <property type="match status" value="1"/>
</dbReference>
<feature type="domain" description="B box-type" evidence="3">
    <location>
        <begin position="8"/>
        <end position="53"/>
    </location>
</feature>
<dbReference type="Gene3D" id="3.30.160.60">
    <property type="entry name" value="Classic Zinc Finger"/>
    <property type="match status" value="1"/>
</dbReference>
<dbReference type="PANTHER" id="PTHR25462:SF296">
    <property type="entry name" value="MEIOTIC P26, ISOFORM F"/>
    <property type="match status" value="1"/>
</dbReference>
<dbReference type="OrthoDB" id="153872at2759"/>
<evidence type="ECO:0000259" key="3">
    <source>
        <dbReference type="PROSITE" id="PS50119"/>
    </source>
</evidence>
<keyword evidence="5" id="KW-1185">Reference proteome</keyword>
<dbReference type="GO" id="GO:0008270">
    <property type="term" value="F:zinc ion binding"/>
    <property type="evidence" value="ECO:0007669"/>
    <property type="project" value="UniProtKB-KW"/>
</dbReference>
<protein>
    <recommendedName>
        <fullName evidence="3">B box-type domain-containing protein</fullName>
    </recommendedName>
</protein>
<dbReference type="Gene3D" id="2.120.10.30">
    <property type="entry name" value="TolB, C-terminal domain"/>
    <property type="match status" value="1"/>
</dbReference>
<reference evidence="4" key="1">
    <citation type="submission" date="2022-08" db="UniProtKB">
        <authorList>
            <consortium name="EnsemblMetazoa"/>
        </authorList>
    </citation>
    <scope>IDENTIFICATION</scope>
    <source>
        <strain evidence="4">05x7-T-G4-1.051#20</strain>
    </source>
</reference>
<proteinExistence type="predicted"/>
<keyword evidence="2" id="KW-0175">Coiled coil</keyword>
<sequence length="555" mass="62754">MDHELCAQDALRCKLCGVTGVLLYCDLCQEHMCKLCVGEHISDESKDHKVVPFKKRGCTLKCQKHCSKICDLYCEQCDIPICTLCVSAKEHKTHDVVDILNRLESKKHELEKDLDELEKFIYPTYQKISSTIPVQKADLKKHSKKLTITIDRHGENLHREIDLKIQFMKSDLEEMNSKYLRVLTNQEDEIQRTISEITQKIADLKKLMSTNDVSLFSAYKSRNEEFGRFPPKLSATLPRFTPQKINKEEIYSLMGSLSALTIAEEEYDYMANSPGSEFFSANKPLIDEPRIITDIKTEYGGSNGLRSVSCLNDENIWTCGCDKIMRLLNLKGEIVKSIQTKSGNDPKDIAVTSARDLVYIDYHDKTVNIMKDAQIQEHIRLAGWSPLSVCSSPSGDILVIMRSDDKTQARSVRYSGSTERQIAQFNDNGEPLYSSGYIKYIKENKNLDICVSDQEAGAVVVVNEIGKLRFTYTGPISGNKKSFTPVGLSTDSQSRILIGDGDNHYIHILDQDGQFLRSIDNCHLHAIWGLCVGPKGTVFVAEFRSGKIKEIQYCV</sequence>
<name>A0A8W8NLR5_MAGGI</name>
<feature type="coiled-coil region" evidence="2">
    <location>
        <begin position="169"/>
        <end position="207"/>
    </location>
</feature>
<dbReference type="SUPFAM" id="SSF57845">
    <property type="entry name" value="B-box zinc-binding domain"/>
    <property type="match status" value="1"/>
</dbReference>
<feature type="domain" description="B box-type" evidence="3">
    <location>
        <begin position="62"/>
        <end position="99"/>
    </location>
</feature>
<dbReference type="SMART" id="SM00336">
    <property type="entry name" value="BBOX"/>
    <property type="match status" value="2"/>
</dbReference>
<keyword evidence="1" id="KW-0863">Zinc-finger</keyword>
<dbReference type="InterPro" id="IPR011042">
    <property type="entry name" value="6-blade_b-propeller_TolB-like"/>
</dbReference>